<dbReference type="HAMAP" id="MF_00061">
    <property type="entry name" value="IspE"/>
    <property type="match status" value="1"/>
</dbReference>
<feature type="domain" description="GHMP kinase N-terminal" evidence="11">
    <location>
        <begin position="67"/>
        <end position="130"/>
    </location>
</feature>
<evidence type="ECO:0000313" key="14">
    <source>
        <dbReference type="Proteomes" id="UP000231259"/>
    </source>
</evidence>
<dbReference type="InterPro" id="IPR004424">
    <property type="entry name" value="IspE"/>
</dbReference>
<organism evidence="13 14">
    <name type="scientific">Puniceibacterium antarcticum</name>
    <dbReference type="NCBI Taxonomy" id="1206336"/>
    <lineage>
        <taxon>Bacteria</taxon>
        <taxon>Pseudomonadati</taxon>
        <taxon>Pseudomonadota</taxon>
        <taxon>Alphaproteobacteria</taxon>
        <taxon>Rhodobacterales</taxon>
        <taxon>Paracoccaceae</taxon>
        <taxon>Puniceibacterium</taxon>
    </lineage>
</organism>
<evidence type="ECO:0000259" key="11">
    <source>
        <dbReference type="Pfam" id="PF00288"/>
    </source>
</evidence>
<keyword evidence="7 10" id="KW-0067">ATP-binding</keyword>
<feature type="binding site" evidence="10">
    <location>
        <begin position="91"/>
        <end position="101"/>
    </location>
    <ligand>
        <name>ATP</name>
        <dbReference type="ChEBI" id="CHEBI:30616"/>
    </ligand>
</feature>
<evidence type="ECO:0000256" key="5">
    <source>
        <dbReference type="ARBA" id="ARBA00022741"/>
    </source>
</evidence>
<dbReference type="EMBL" id="AWWI01000176">
    <property type="protein sequence ID" value="PIL15568.1"/>
    <property type="molecule type" value="Genomic_DNA"/>
</dbReference>
<accession>A0A2G8R334</accession>
<dbReference type="NCBIfam" id="NF011202">
    <property type="entry name" value="PRK14608.1"/>
    <property type="match status" value="1"/>
</dbReference>
<dbReference type="InterPro" id="IPR014721">
    <property type="entry name" value="Ribsml_uS5_D2-typ_fold_subgr"/>
</dbReference>
<comment type="function">
    <text evidence="10">Catalyzes the phosphorylation of the position 2 hydroxy group of 4-diphosphocytidyl-2C-methyl-D-erythritol.</text>
</comment>
<comment type="similarity">
    <text evidence="1 10">Belongs to the GHMP kinase family. IspE subfamily.</text>
</comment>
<name>A0A2G8R334_9RHOB</name>
<evidence type="ECO:0000313" key="13">
    <source>
        <dbReference type="EMBL" id="PIL15568.1"/>
    </source>
</evidence>
<evidence type="ECO:0000256" key="6">
    <source>
        <dbReference type="ARBA" id="ARBA00022777"/>
    </source>
</evidence>
<feature type="domain" description="GHMP kinase C-terminal" evidence="12">
    <location>
        <begin position="201"/>
        <end position="260"/>
    </location>
</feature>
<dbReference type="GO" id="GO:0019288">
    <property type="term" value="P:isopentenyl diphosphate biosynthetic process, methylerythritol 4-phosphate pathway"/>
    <property type="evidence" value="ECO:0007669"/>
    <property type="project" value="UniProtKB-UniRule"/>
</dbReference>
<dbReference type="Pfam" id="PF00288">
    <property type="entry name" value="GHMP_kinases_N"/>
    <property type="match status" value="1"/>
</dbReference>
<dbReference type="SUPFAM" id="SSF55060">
    <property type="entry name" value="GHMP Kinase, C-terminal domain"/>
    <property type="match status" value="1"/>
</dbReference>
<keyword evidence="5 10" id="KW-0547">Nucleotide-binding</keyword>
<dbReference type="PANTHER" id="PTHR43527">
    <property type="entry name" value="4-DIPHOSPHOCYTIDYL-2-C-METHYL-D-ERYTHRITOL KINASE, CHLOROPLASTIC"/>
    <property type="match status" value="1"/>
</dbReference>
<gene>
    <name evidence="10" type="primary">ispE</name>
    <name evidence="13" type="ORF">P775_25660</name>
</gene>
<dbReference type="GO" id="GO:0050515">
    <property type="term" value="F:4-(cytidine 5'-diphospho)-2-C-methyl-D-erythritol kinase activity"/>
    <property type="evidence" value="ECO:0007669"/>
    <property type="project" value="UniProtKB-UniRule"/>
</dbReference>
<dbReference type="PANTHER" id="PTHR43527:SF2">
    <property type="entry name" value="4-DIPHOSPHOCYTIDYL-2-C-METHYL-D-ERYTHRITOL KINASE, CHLOROPLASTIC"/>
    <property type="match status" value="1"/>
</dbReference>
<dbReference type="PIRSF" id="PIRSF010376">
    <property type="entry name" value="IspE"/>
    <property type="match status" value="1"/>
</dbReference>
<keyword evidence="8 10" id="KW-0414">Isoprene biosynthesis</keyword>
<keyword evidence="14" id="KW-1185">Reference proteome</keyword>
<dbReference type="InterPro" id="IPR020568">
    <property type="entry name" value="Ribosomal_Su5_D2-typ_SF"/>
</dbReference>
<dbReference type="Gene3D" id="3.30.70.890">
    <property type="entry name" value="GHMP kinase, C-terminal domain"/>
    <property type="match status" value="1"/>
</dbReference>
<evidence type="ECO:0000256" key="10">
    <source>
        <dbReference type="HAMAP-Rule" id="MF_00061"/>
    </source>
</evidence>
<proteinExistence type="inferred from homology"/>
<evidence type="ECO:0000256" key="8">
    <source>
        <dbReference type="ARBA" id="ARBA00023229"/>
    </source>
</evidence>
<evidence type="ECO:0000256" key="2">
    <source>
        <dbReference type="ARBA" id="ARBA00012052"/>
    </source>
</evidence>
<sequence>MATESFAPAKINLTLHVTGRRADGYHLLDSLVVFADIGDTVRVQAAEKLSLMVDGPMSAGVPVDDSNLVLRAARLLNPARGAQITLTKRLPASSGIGGGSSDAAASLRALCAIWNLPVPEDVLALGADVPVCMQTRAQRLQGVGEVLSAVERLPECDILLVNPGVAVSTPEVFRALQSRDNPAMPADLPIWDSAETLADWLQGQRNDLTAAAVAVQPVIAEVLEALCATQALYSGMSGSGATCFGLFPPGTGAAAALTTLQARRPSWWAASGTLL</sequence>
<dbReference type="RefSeq" id="WP_099913438.1">
    <property type="nucleotide sequence ID" value="NZ_AWWI01000176.1"/>
</dbReference>
<reference evidence="13 14" key="1">
    <citation type="submission" date="2013-09" db="EMBL/GenBank/DDBJ databases">
        <title>Genome sequencing of Phaeobacter antarcticus sp. nov. SM1211.</title>
        <authorList>
            <person name="Zhang X.-Y."/>
            <person name="Liu C."/>
            <person name="Chen X.-L."/>
            <person name="Xie B.-B."/>
            <person name="Qin Q.-L."/>
            <person name="Rong J.-C."/>
            <person name="Zhang Y.-Z."/>
        </authorList>
    </citation>
    <scope>NUCLEOTIDE SEQUENCE [LARGE SCALE GENOMIC DNA]</scope>
    <source>
        <strain evidence="13 14">SM1211</strain>
    </source>
</reference>
<dbReference type="AlphaFoldDB" id="A0A2G8R334"/>
<dbReference type="InterPro" id="IPR013750">
    <property type="entry name" value="GHMP_kinase_C_dom"/>
</dbReference>
<dbReference type="GO" id="GO:0005524">
    <property type="term" value="F:ATP binding"/>
    <property type="evidence" value="ECO:0007669"/>
    <property type="project" value="UniProtKB-UniRule"/>
</dbReference>
<evidence type="ECO:0000256" key="3">
    <source>
        <dbReference type="ARBA" id="ARBA00017473"/>
    </source>
</evidence>
<protein>
    <recommendedName>
        <fullName evidence="3 10">4-diphosphocytidyl-2-C-methyl-D-erythritol kinase</fullName>
        <shortName evidence="10">CMK</shortName>
        <ecNumber evidence="2 10">2.7.1.148</ecNumber>
    </recommendedName>
    <alternativeName>
        <fullName evidence="9 10">4-(cytidine-5'-diphospho)-2-C-methyl-D-erythritol kinase</fullName>
    </alternativeName>
</protein>
<dbReference type="InterPro" id="IPR006204">
    <property type="entry name" value="GHMP_kinase_N_dom"/>
</dbReference>
<evidence type="ECO:0000256" key="9">
    <source>
        <dbReference type="ARBA" id="ARBA00032554"/>
    </source>
</evidence>
<dbReference type="EC" id="2.7.1.148" evidence="2 10"/>
<evidence type="ECO:0000256" key="4">
    <source>
        <dbReference type="ARBA" id="ARBA00022679"/>
    </source>
</evidence>
<dbReference type="SUPFAM" id="SSF54211">
    <property type="entry name" value="Ribosomal protein S5 domain 2-like"/>
    <property type="match status" value="1"/>
</dbReference>
<feature type="active site" evidence="10">
    <location>
        <position position="128"/>
    </location>
</feature>
<evidence type="ECO:0000256" key="7">
    <source>
        <dbReference type="ARBA" id="ARBA00022840"/>
    </source>
</evidence>
<dbReference type="UniPathway" id="UPA00056">
    <property type="reaction ID" value="UER00094"/>
</dbReference>
<feature type="active site" evidence="10">
    <location>
        <position position="10"/>
    </location>
</feature>
<dbReference type="OrthoDB" id="9809438at2"/>
<comment type="pathway">
    <text evidence="10">Isoprenoid biosynthesis; isopentenyl diphosphate biosynthesis via DXP pathway; isopentenyl diphosphate from 1-deoxy-D-xylulose 5-phosphate: step 3/6.</text>
</comment>
<comment type="catalytic activity">
    <reaction evidence="10">
        <text>4-CDP-2-C-methyl-D-erythritol + ATP = 4-CDP-2-C-methyl-D-erythritol 2-phosphate + ADP + H(+)</text>
        <dbReference type="Rhea" id="RHEA:18437"/>
        <dbReference type="ChEBI" id="CHEBI:15378"/>
        <dbReference type="ChEBI" id="CHEBI:30616"/>
        <dbReference type="ChEBI" id="CHEBI:57823"/>
        <dbReference type="ChEBI" id="CHEBI:57919"/>
        <dbReference type="ChEBI" id="CHEBI:456216"/>
        <dbReference type="EC" id="2.7.1.148"/>
    </reaction>
</comment>
<dbReference type="NCBIfam" id="TIGR00154">
    <property type="entry name" value="ispE"/>
    <property type="match status" value="1"/>
</dbReference>
<evidence type="ECO:0000259" key="12">
    <source>
        <dbReference type="Pfam" id="PF08544"/>
    </source>
</evidence>
<dbReference type="Gene3D" id="3.30.230.10">
    <property type="match status" value="1"/>
</dbReference>
<comment type="caution">
    <text evidence="13">The sequence shown here is derived from an EMBL/GenBank/DDBJ whole genome shotgun (WGS) entry which is preliminary data.</text>
</comment>
<dbReference type="Proteomes" id="UP000231259">
    <property type="component" value="Unassembled WGS sequence"/>
</dbReference>
<dbReference type="Pfam" id="PF08544">
    <property type="entry name" value="GHMP_kinases_C"/>
    <property type="match status" value="1"/>
</dbReference>
<keyword evidence="4 10" id="KW-0808">Transferase</keyword>
<dbReference type="GO" id="GO:0016114">
    <property type="term" value="P:terpenoid biosynthetic process"/>
    <property type="evidence" value="ECO:0007669"/>
    <property type="project" value="UniProtKB-UniRule"/>
</dbReference>
<dbReference type="InterPro" id="IPR036554">
    <property type="entry name" value="GHMP_kinase_C_sf"/>
</dbReference>
<keyword evidence="6 10" id="KW-0418">Kinase</keyword>
<evidence type="ECO:0000256" key="1">
    <source>
        <dbReference type="ARBA" id="ARBA00009684"/>
    </source>
</evidence>